<dbReference type="FunFam" id="1.25.40.10:FF:000016">
    <property type="entry name" value="probable serine/threonine-protein kinase At4g35230"/>
    <property type="match status" value="1"/>
</dbReference>
<feature type="transmembrane region" description="Helical" evidence="25">
    <location>
        <begin position="948"/>
        <end position="978"/>
    </location>
</feature>
<evidence type="ECO:0000256" key="24">
    <source>
        <dbReference type="SAM" id="MobiDB-lite"/>
    </source>
</evidence>
<dbReference type="GO" id="GO:0009742">
    <property type="term" value="P:brassinosteroid mediated signaling pathway"/>
    <property type="evidence" value="ECO:0007669"/>
    <property type="project" value="UniProtKB-KW"/>
</dbReference>
<keyword evidence="17" id="KW-0067">ATP-binding</keyword>
<evidence type="ECO:0000256" key="6">
    <source>
        <dbReference type="ARBA" id="ARBA00022475"/>
    </source>
</evidence>
<dbReference type="Pfam" id="PF00168">
    <property type="entry name" value="C2"/>
    <property type="match status" value="4"/>
</dbReference>
<dbReference type="Gene3D" id="3.30.200.20">
    <property type="entry name" value="Phosphorylase Kinase, domain 1"/>
    <property type="match status" value="1"/>
</dbReference>
<dbReference type="PROSITE" id="PS50011">
    <property type="entry name" value="PROTEIN_KINASE_DOM"/>
    <property type="match status" value="1"/>
</dbReference>
<dbReference type="CDD" id="cd08378">
    <property type="entry name" value="C2B_MCTP_PRT_plant"/>
    <property type="match status" value="1"/>
</dbReference>
<dbReference type="Gene3D" id="2.60.40.150">
    <property type="entry name" value="C2 domain"/>
    <property type="match status" value="4"/>
</dbReference>
<dbReference type="InterPro" id="IPR047255">
    <property type="entry name" value="C2D_MCTP_PRT_plant"/>
</dbReference>
<dbReference type="FunFam" id="2.60.40.150:FF:000323">
    <property type="entry name" value="C2 calcium/lipid-binding plant phosphoribosyltransferase family protein"/>
    <property type="match status" value="1"/>
</dbReference>
<dbReference type="InterPro" id="IPR047259">
    <property type="entry name" value="QUIRKY-like"/>
</dbReference>
<protein>
    <recommendedName>
        <fullName evidence="5">non-specific serine/threonine protein kinase</fullName>
        <ecNumber evidence="5">2.7.11.1</ecNumber>
    </recommendedName>
</protein>
<evidence type="ECO:0000259" key="26">
    <source>
        <dbReference type="PROSITE" id="PS50004"/>
    </source>
</evidence>
<dbReference type="GO" id="GO:0004674">
    <property type="term" value="F:protein serine/threonine kinase activity"/>
    <property type="evidence" value="ECO:0007669"/>
    <property type="project" value="UniProtKB-KW"/>
</dbReference>
<evidence type="ECO:0000256" key="18">
    <source>
        <dbReference type="ARBA" id="ARBA00022989"/>
    </source>
</evidence>
<comment type="catalytic activity">
    <reaction evidence="21">
        <text>L-threonyl-[protein] + ATP = O-phospho-L-threonyl-[protein] + ADP + H(+)</text>
        <dbReference type="Rhea" id="RHEA:46608"/>
        <dbReference type="Rhea" id="RHEA-COMP:11060"/>
        <dbReference type="Rhea" id="RHEA-COMP:11605"/>
        <dbReference type="ChEBI" id="CHEBI:15378"/>
        <dbReference type="ChEBI" id="CHEBI:30013"/>
        <dbReference type="ChEBI" id="CHEBI:30616"/>
        <dbReference type="ChEBI" id="CHEBI:61977"/>
        <dbReference type="ChEBI" id="CHEBI:456216"/>
        <dbReference type="EC" id="2.7.11.1"/>
    </reaction>
</comment>
<keyword evidence="15" id="KW-0418">Kinase</keyword>
<comment type="similarity">
    <text evidence="4">Belongs to the protein kinase superfamily. Ser/Thr protein kinase family.</text>
</comment>
<evidence type="ECO:0000256" key="10">
    <source>
        <dbReference type="ARBA" id="ARBA00022692"/>
    </source>
</evidence>
<dbReference type="EMBL" id="LR999456">
    <property type="protein sequence ID" value="CAE6143640.1"/>
    <property type="molecule type" value="Genomic_DNA"/>
</dbReference>
<dbReference type="InterPro" id="IPR035892">
    <property type="entry name" value="C2_domain_sf"/>
</dbReference>
<evidence type="ECO:0000256" key="14">
    <source>
        <dbReference type="ARBA" id="ARBA00022741"/>
    </source>
</evidence>
<dbReference type="InterPro" id="IPR011990">
    <property type="entry name" value="TPR-like_helical_dom_sf"/>
</dbReference>
<dbReference type="PANTHER" id="PTHR31425:SF32">
    <property type="entry name" value="MULTIPLE C2 DOMAIN AND TRANSMEMBRANE REGION PROTEIN 9"/>
    <property type="match status" value="1"/>
</dbReference>
<keyword evidence="11" id="KW-0519">Myristate</keyword>
<evidence type="ECO:0000256" key="22">
    <source>
        <dbReference type="ARBA" id="ARBA00048679"/>
    </source>
</evidence>
<dbReference type="EC" id="2.7.11.1" evidence="5"/>
<dbReference type="Proteomes" id="UP000682877">
    <property type="component" value="Chromosome 6"/>
</dbReference>
<dbReference type="InterPro" id="IPR000719">
    <property type="entry name" value="Prot_kinase_dom"/>
</dbReference>
<evidence type="ECO:0000256" key="19">
    <source>
        <dbReference type="ARBA" id="ARBA00023136"/>
    </source>
</evidence>
<evidence type="ECO:0000259" key="27">
    <source>
        <dbReference type="PROSITE" id="PS50011"/>
    </source>
</evidence>
<dbReference type="FunFam" id="1.10.510.10:FF:000069">
    <property type="entry name" value="probable serine/threonine-protein kinase At5g41260"/>
    <property type="match status" value="1"/>
</dbReference>
<evidence type="ECO:0000256" key="13">
    <source>
        <dbReference type="ARBA" id="ARBA00022737"/>
    </source>
</evidence>
<dbReference type="CDD" id="cd08379">
    <property type="entry name" value="C2D_MCTP_PRT_plant"/>
    <property type="match status" value="1"/>
</dbReference>
<keyword evidence="10 25" id="KW-0812">Transmembrane</keyword>
<dbReference type="FunFam" id="2.60.40.150:FF:000128">
    <property type="entry name" value="C2 domain-containing protein"/>
    <property type="match status" value="1"/>
</dbReference>
<dbReference type="FunFam" id="3.30.200.20:FF:000154">
    <property type="entry name" value="probable serine/threonine-protein kinase At4g35230"/>
    <property type="match status" value="1"/>
</dbReference>
<sequence>MSNIKLGVEVIGAQGLFQRDKHNSCSPFVELKFDNQIFRTTTKHNDPNPVWHECFYFVVSDPSVLSNRTLEAHVYSYQNEFDAKPFLGKVRVNGTSFVPRSEAAPFNYPLEKRSVFSRARGELGLRVFITDDPAITPSVPTPVPESPQAFSPSPRKEHVKSLITADASIAADERRELKPKTRTFHNAAPLVKQQPMMNYGIHEMRAAPMPPRVVQVNGPGPSLHQLPPDFSVKETSPLLGGGRIVGGRVVRGTERPTSGTYDLVEEMRFLYVRVVKARDLPNKDLTGSLDPYVEVKIGNFRGVTTHFDKNSDPEWNQVFAFARDNLQSNFLEVVVKDKDIVLDDFVGIVKFDLREVQSRVPPDSPLAPEWYRLENKRGEKKNYEIMLAVWSGTQADEAFGDATFSDSFVSSDSSNIISANLRSKVYHSPRLWYLRVQILEAQDVIIVSDKARLPEAFVRIKVGNQMLMTRFSQRSNNPKWGDEFTFVVAEPFEESMVLSVEDHTAPNRDEPVGKAVISITDIEKRIDDKPFHDRWVHLEDSISDAMDADKAKKVKFATRLRYKAVLDGGYHVFDESMYNSSDLRPSSRKLWKSAIGVLELGILNANVSHSMKTREGKGTSDTYVVAKYGQKWVRSRTVISNMNPKYNEQYTWEVFDPATVLTICVFDNAHFTAGDGGNKRDQPIGKVRIRLSTLQTGRVYTHAYPLLVLQPSGLKKRGELHLAVRFTCTSVSNMLMKYTKPLLPKMHYILPLSTNKLESLKAQAFNIIVVRLGRSEPPLRREVIEYLTDAKSHLFSMRRSKANFNRFTTVFSGVLSVWKWMEQVCTWKTPVTTALVHVLYTMLVTFPEMILPTVFLYMAVIGMWNYRFKPRFPPHMDAKLSYADNVNADELDEEFDTFPTVRAPDIVKMRYDRLRSVAGKVQSVAGDIAAQGERVQALLSWRDPRATAIFVTFCFIIAMALYITPFKLVALLSGYYFMRHPKLRHRIPSAPVNFFRRLPAMTDSMLNSSHKTAVLEAPDLDNGESSEITDVPNFREYTLEQLKAATSGFAVEYIVSEHGEKAPNVVYKGKLENQKKIAVKRFTRMAWPDARQFLEEARSVGQLRSERMANLLGCCCEGDERLLVAEFMPNETLAKHLFHWETQPMKWTMRLRVVLYLAQALEYCTSKGRTLYHDLNAYRVLFDEECNPRLSTFGLMKNSRDGKSYSTNLAFTPPEYLRTGRITPESVIYSFGTLLLDLLSGKHIPPSHALDLIRDRNLQTLTDSCLDGQFSDSDGTELVRLASRCLQYEARERPNTKSLVTALTPLQKDTEVPSHVLMGLPHSGSVSPLSPLGEACSRRDLTAMLEILDKLGYKDDEGVTNELSFQMWTDQMQESLNSKKKGDVAFRQKDFREAIECYTQFIDGGMISPTVCARRSLCYLMSDMPKEALDDAIQAQVISPVWHVASYLQSASLAFLGMEKESQIALKEGSNLEAKRNAGSRVK</sequence>
<keyword evidence="18 25" id="KW-1133">Transmembrane helix</keyword>
<dbReference type="InterPro" id="IPR013583">
    <property type="entry name" value="MCTP_C"/>
</dbReference>
<proteinExistence type="inferred from homology"/>
<keyword evidence="13" id="KW-0677">Repeat</keyword>
<keyword evidence="12" id="KW-0479">Metal-binding</keyword>
<evidence type="ECO:0000256" key="21">
    <source>
        <dbReference type="ARBA" id="ARBA00047899"/>
    </source>
</evidence>
<keyword evidence="16" id="KW-0106">Calcium</keyword>
<comment type="subcellular location">
    <subcellularLocation>
        <location evidence="2">Cell membrane</location>
        <topology evidence="2">Lipid-anchor</topology>
    </subcellularLocation>
    <subcellularLocation>
        <location evidence="1">Membrane</location>
        <topology evidence="1">Multi-pass membrane protein</topology>
    </subcellularLocation>
</comment>
<dbReference type="GO" id="GO:0005886">
    <property type="term" value="C:plasma membrane"/>
    <property type="evidence" value="ECO:0007669"/>
    <property type="project" value="UniProtKB-SubCell"/>
</dbReference>
<evidence type="ECO:0000256" key="2">
    <source>
        <dbReference type="ARBA" id="ARBA00004193"/>
    </source>
</evidence>
<evidence type="ECO:0000256" key="11">
    <source>
        <dbReference type="ARBA" id="ARBA00022707"/>
    </source>
</evidence>
<dbReference type="InterPro" id="IPR011009">
    <property type="entry name" value="Kinase-like_dom_sf"/>
</dbReference>
<evidence type="ECO:0000256" key="12">
    <source>
        <dbReference type="ARBA" id="ARBA00022723"/>
    </source>
</evidence>
<feature type="domain" description="Protein kinase" evidence="27">
    <location>
        <begin position="1052"/>
        <end position="1318"/>
    </location>
</feature>
<evidence type="ECO:0000256" key="3">
    <source>
        <dbReference type="ARBA" id="ARBA00007923"/>
    </source>
</evidence>
<dbReference type="InterPro" id="IPR058209">
    <property type="entry name" value="TPR_BSK1_C"/>
</dbReference>
<keyword evidence="14" id="KW-0547">Nucleotide-binding</keyword>
<keyword evidence="8" id="KW-1070">Brassinosteroid signaling pathway</keyword>
<organism evidence="28 29">
    <name type="scientific">Arabidopsis arenosa</name>
    <name type="common">Sand rock-cress</name>
    <name type="synonym">Cardaminopsis arenosa</name>
    <dbReference type="NCBI Taxonomy" id="38785"/>
    <lineage>
        <taxon>Eukaryota</taxon>
        <taxon>Viridiplantae</taxon>
        <taxon>Streptophyta</taxon>
        <taxon>Embryophyta</taxon>
        <taxon>Tracheophyta</taxon>
        <taxon>Spermatophyta</taxon>
        <taxon>Magnoliopsida</taxon>
        <taxon>eudicotyledons</taxon>
        <taxon>Gunneridae</taxon>
        <taxon>Pentapetalae</taxon>
        <taxon>rosids</taxon>
        <taxon>malvids</taxon>
        <taxon>Brassicales</taxon>
        <taxon>Brassicaceae</taxon>
        <taxon>Camelineae</taxon>
        <taxon>Arabidopsis</taxon>
    </lineage>
</organism>
<dbReference type="InterPro" id="IPR000008">
    <property type="entry name" value="C2_dom"/>
</dbReference>
<keyword evidence="7" id="KW-0723">Serine/threonine-protein kinase</keyword>
<dbReference type="GO" id="GO:0046872">
    <property type="term" value="F:metal ion binding"/>
    <property type="evidence" value="ECO:0007669"/>
    <property type="project" value="UniProtKB-KW"/>
</dbReference>
<dbReference type="Pfam" id="PF25575">
    <property type="entry name" value="TPR_BSK1_C"/>
    <property type="match status" value="1"/>
</dbReference>
<evidence type="ECO:0000256" key="7">
    <source>
        <dbReference type="ARBA" id="ARBA00022527"/>
    </source>
</evidence>
<keyword evidence="20" id="KW-0449">Lipoprotein</keyword>
<dbReference type="PROSITE" id="PS50004">
    <property type="entry name" value="C2"/>
    <property type="match status" value="4"/>
</dbReference>
<dbReference type="Gene3D" id="1.25.40.10">
    <property type="entry name" value="Tetratricopeptide repeat domain"/>
    <property type="match status" value="1"/>
</dbReference>
<evidence type="ECO:0000313" key="28">
    <source>
        <dbReference type="EMBL" id="CAE6143640.1"/>
    </source>
</evidence>
<dbReference type="PANTHER" id="PTHR31425">
    <property type="entry name" value="PHOSPHORIBOSYLANTHRANILATE TRANSFERASE ISOFORM 1"/>
    <property type="match status" value="1"/>
</dbReference>
<dbReference type="SMART" id="SM00239">
    <property type="entry name" value="C2"/>
    <property type="match status" value="4"/>
</dbReference>
<dbReference type="SUPFAM" id="SSF56112">
    <property type="entry name" value="Protein kinase-like (PK-like)"/>
    <property type="match status" value="1"/>
</dbReference>
<feature type="transmembrane region" description="Helical" evidence="25">
    <location>
        <begin position="849"/>
        <end position="866"/>
    </location>
</feature>
<comment type="function">
    <text evidence="23">May function as a signaling molecule by regulating the trafficking of other regulators.</text>
</comment>
<gene>
    <name evidence="28" type="ORF">AARE701A_LOCUS17182</name>
</gene>
<keyword evidence="19 25" id="KW-0472">Membrane</keyword>
<feature type="domain" description="C2" evidence="26">
    <location>
        <begin position="579"/>
        <end position="704"/>
    </location>
</feature>
<dbReference type="InterPro" id="IPR047257">
    <property type="entry name" value="C2B_MCTP_PRT_plant"/>
</dbReference>
<dbReference type="InterPro" id="IPR047258">
    <property type="entry name" value="C2C_MCTP_PRT_plant"/>
</dbReference>
<evidence type="ECO:0000256" key="16">
    <source>
        <dbReference type="ARBA" id="ARBA00022837"/>
    </source>
</evidence>
<dbReference type="CDD" id="cd04019">
    <property type="entry name" value="C2C_MCTP_PRT_plant"/>
    <property type="match status" value="1"/>
</dbReference>
<feature type="domain" description="C2" evidence="26">
    <location>
        <begin position="411"/>
        <end position="536"/>
    </location>
</feature>
<accession>A0A8S2AN41</accession>
<evidence type="ECO:0000256" key="5">
    <source>
        <dbReference type="ARBA" id="ARBA00012513"/>
    </source>
</evidence>
<comment type="catalytic activity">
    <reaction evidence="22">
        <text>L-seryl-[protein] + ATP = O-phospho-L-seryl-[protein] + ADP + H(+)</text>
        <dbReference type="Rhea" id="RHEA:17989"/>
        <dbReference type="Rhea" id="RHEA-COMP:9863"/>
        <dbReference type="Rhea" id="RHEA-COMP:11604"/>
        <dbReference type="ChEBI" id="CHEBI:15378"/>
        <dbReference type="ChEBI" id="CHEBI:29999"/>
        <dbReference type="ChEBI" id="CHEBI:30616"/>
        <dbReference type="ChEBI" id="CHEBI:83421"/>
        <dbReference type="ChEBI" id="CHEBI:456216"/>
        <dbReference type="EC" id="2.7.11.1"/>
    </reaction>
</comment>
<dbReference type="FunFam" id="2.60.40.150:FF:000090">
    <property type="entry name" value="C2 domain-containing protein"/>
    <property type="match status" value="1"/>
</dbReference>
<dbReference type="SUPFAM" id="SSF48452">
    <property type="entry name" value="TPR-like"/>
    <property type="match status" value="1"/>
</dbReference>
<dbReference type="GO" id="GO:0005524">
    <property type="term" value="F:ATP binding"/>
    <property type="evidence" value="ECO:0007669"/>
    <property type="project" value="UniProtKB-KW"/>
</dbReference>
<evidence type="ECO:0000313" key="29">
    <source>
        <dbReference type="Proteomes" id="UP000682877"/>
    </source>
</evidence>
<evidence type="ECO:0000256" key="25">
    <source>
        <dbReference type="SAM" id="Phobius"/>
    </source>
</evidence>
<reference evidence="28" key="1">
    <citation type="submission" date="2021-01" db="EMBL/GenBank/DDBJ databases">
        <authorList>
            <person name="Bezrukov I."/>
        </authorList>
    </citation>
    <scope>NUCLEOTIDE SEQUENCE</scope>
</reference>
<dbReference type="SUPFAM" id="SSF49562">
    <property type="entry name" value="C2 domain (Calcium/lipid-binding domain, CaLB)"/>
    <property type="match status" value="4"/>
</dbReference>
<keyword evidence="9" id="KW-0808">Transferase</keyword>
<name>A0A8S2AN41_ARAAE</name>
<dbReference type="Pfam" id="PF08372">
    <property type="entry name" value="PRT_C"/>
    <property type="match status" value="1"/>
</dbReference>
<evidence type="ECO:0000256" key="20">
    <source>
        <dbReference type="ARBA" id="ARBA00023288"/>
    </source>
</evidence>
<evidence type="ECO:0000256" key="4">
    <source>
        <dbReference type="ARBA" id="ARBA00008684"/>
    </source>
</evidence>
<dbReference type="Pfam" id="PF07714">
    <property type="entry name" value="PK_Tyr_Ser-Thr"/>
    <property type="match status" value="1"/>
</dbReference>
<evidence type="ECO:0000256" key="15">
    <source>
        <dbReference type="ARBA" id="ARBA00022777"/>
    </source>
</evidence>
<evidence type="ECO:0000256" key="8">
    <source>
        <dbReference type="ARBA" id="ARBA00022626"/>
    </source>
</evidence>
<comment type="similarity">
    <text evidence="3">Belongs to the MCTP family.</text>
</comment>
<dbReference type="CDD" id="cd04022">
    <property type="entry name" value="C2A_MCTP_PRT_plant"/>
    <property type="match status" value="1"/>
</dbReference>
<evidence type="ECO:0000256" key="23">
    <source>
        <dbReference type="ARBA" id="ARBA00053146"/>
    </source>
</evidence>
<dbReference type="Gene3D" id="1.10.510.10">
    <property type="entry name" value="Transferase(Phosphotransferase) domain 1"/>
    <property type="match status" value="1"/>
</dbReference>
<evidence type="ECO:0000256" key="1">
    <source>
        <dbReference type="ARBA" id="ARBA00004141"/>
    </source>
</evidence>
<dbReference type="InterPro" id="IPR001245">
    <property type="entry name" value="Ser-Thr/Tyr_kinase_cat_dom"/>
</dbReference>
<keyword evidence="6" id="KW-1003">Cell membrane</keyword>
<evidence type="ECO:0000256" key="17">
    <source>
        <dbReference type="ARBA" id="ARBA00022840"/>
    </source>
</evidence>
<dbReference type="FunFam" id="2.60.40.150:FF:000119">
    <property type="entry name" value="C2 domain-containing protein"/>
    <property type="match status" value="1"/>
</dbReference>
<feature type="domain" description="C2" evidence="26">
    <location>
        <begin position="251"/>
        <end position="371"/>
    </location>
</feature>
<feature type="region of interest" description="Disordered" evidence="24">
    <location>
        <begin position="136"/>
        <end position="156"/>
    </location>
</feature>
<evidence type="ECO:0000256" key="9">
    <source>
        <dbReference type="ARBA" id="ARBA00022679"/>
    </source>
</evidence>
<feature type="domain" description="C2" evidence="26">
    <location>
        <begin position="1"/>
        <end position="108"/>
    </location>
</feature>
<keyword evidence="29" id="KW-1185">Reference proteome</keyword>